<keyword evidence="2" id="KW-1185">Reference proteome</keyword>
<organism evidence="1 2">
    <name type="scientific">Rhizophagus irregularis</name>
    <dbReference type="NCBI Taxonomy" id="588596"/>
    <lineage>
        <taxon>Eukaryota</taxon>
        <taxon>Fungi</taxon>
        <taxon>Fungi incertae sedis</taxon>
        <taxon>Mucoromycota</taxon>
        <taxon>Glomeromycotina</taxon>
        <taxon>Glomeromycetes</taxon>
        <taxon>Glomerales</taxon>
        <taxon>Glomeraceae</taxon>
        <taxon>Rhizophagus</taxon>
    </lineage>
</organism>
<dbReference type="EMBL" id="LLXI01002516">
    <property type="protein sequence ID" value="PKY57341.1"/>
    <property type="molecule type" value="Genomic_DNA"/>
</dbReference>
<sequence length="139" mass="15607">MPNKRPTKNKNSTNPVIESTFNTTSFNDLTNIHLLLQQQQNQIIDLSKAATQQQEASSSIYNNYDTPIAIPIVASGQVTLPSPITSDTQIGSNKSTNRWISAEVRMLLIKEVEQCQQALQKVKDPREKGRIWDKIVSNI</sequence>
<comment type="caution">
    <text evidence="1">The sequence shown here is derived from an EMBL/GenBank/DDBJ whole genome shotgun (WGS) entry which is preliminary data.</text>
</comment>
<dbReference type="OrthoDB" id="10481489at2759"/>
<accession>A0A2I1HEL5</accession>
<dbReference type="VEuPathDB" id="FungiDB:FUN_006251"/>
<proteinExistence type="predicted"/>
<reference evidence="1 2" key="1">
    <citation type="submission" date="2015-10" db="EMBL/GenBank/DDBJ databases">
        <title>Genome analyses suggest a sexual origin of heterokaryosis in a supposedly ancient asexual fungus.</title>
        <authorList>
            <person name="Ropars J."/>
            <person name="Sedzielewska K."/>
            <person name="Noel J."/>
            <person name="Charron P."/>
            <person name="Farinelli L."/>
            <person name="Marton T."/>
            <person name="Kruger M."/>
            <person name="Pelin A."/>
            <person name="Brachmann A."/>
            <person name="Corradi N."/>
        </authorList>
    </citation>
    <scope>NUCLEOTIDE SEQUENCE [LARGE SCALE GENOMIC DNA]</scope>
    <source>
        <strain evidence="1 2">A4</strain>
    </source>
</reference>
<gene>
    <name evidence="1" type="ORF">RhiirA4_478331</name>
</gene>
<dbReference type="AlphaFoldDB" id="A0A2I1HEL5"/>
<name>A0A2I1HEL5_9GLOM</name>
<dbReference type="Proteomes" id="UP000234323">
    <property type="component" value="Unassembled WGS sequence"/>
</dbReference>
<evidence type="ECO:0000313" key="2">
    <source>
        <dbReference type="Proteomes" id="UP000234323"/>
    </source>
</evidence>
<protein>
    <submittedName>
        <fullName evidence="1">Uncharacterized protein</fullName>
    </submittedName>
</protein>
<evidence type="ECO:0000313" key="1">
    <source>
        <dbReference type="EMBL" id="PKY57341.1"/>
    </source>
</evidence>